<dbReference type="SUPFAM" id="SSF50129">
    <property type="entry name" value="GroES-like"/>
    <property type="match status" value="1"/>
</dbReference>
<accession>A0ABV9EJ87</accession>
<feature type="domain" description="Enoyl reductase (ER)" evidence="1">
    <location>
        <begin position="10"/>
        <end position="321"/>
    </location>
</feature>
<dbReference type="RefSeq" id="WP_262849741.1">
    <property type="nucleotide sequence ID" value="NZ_JANZYP010000089.1"/>
</dbReference>
<dbReference type="Pfam" id="PF00107">
    <property type="entry name" value="ADH_zinc_N"/>
    <property type="match status" value="1"/>
</dbReference>
<protein>
    <submittedName>
        <fullName evidence="2">Zinc-binding dehydrogenase</fullName>
    </submittedName>
</protein>
<reference evidence="3" key="1">
    <citation type="journal article" date="2019" name="Int. J. Syst. Evol. Microbiol.">
        <title>The Global Catalogue of Microorganisms (GCM) 10K type strain sequencing project: providing services to taxonomists for standard genome sequencing and annotation.</title>
        <authorList>
            <consortium name="The Broad Institute Genomics Platform"/>
            <consortium name="The Broad Institute Genome Sequencing Center for Infectious Disease"/>
            <person name="Wu L."/>
            <person name="Ma J."/>
        </authorList>
    </citation>
    <scope>NUCLEOTIDE SEQUENCE [LARGE SCALE GENOMIC DNA]</scope>
    <source>
        <strain evidence="3">CCUG 49560</strain>
    </source>
</reference>
<dbReference type="CDD" id="cd08244">
    <property type="entry name" value="MDR_enoyl_red"/>
    <property type="match status" value="1"/>
</dbReference>
<organism evidence="2 3">
    <name type="scientific">Sphaerisporangium corydalis</name>
    <dbReference type="NCBI Taxonomy" id="1441875"/>
    <lineage>
        <taxon>Bacteria</taxon>
        <taxon>Bacillati</taxon>
        <taxon>Actinomycetota</taxon>
        <taxon>Actinomycetes</taxon>
        <taxon>Streptosporangiales</taxon>
        <taxon>Streptosporangiaceae</taxon>
        <taxon>Sphaerisporangium</taxon>
    </lineage>
</organism>
<dbReference type="InterPro" id="IPR013154">
    <property type="entry name" value="ADH-like_N"/>
</dbReference>
<dbReference type="Pfam" id="PF08240">
    <property type="entry name" value="ADH_N"/>
    <property type="match status" value="1"/>
</dbReference>
<gene>
    <name evidence="2" type="ORF">ACFO8L_26530</name>
</gene>
<dbReference type="EMBL" id="JBHSFN010000017">
    <property type="protein sequence ID" value="MFC4589671.1"/>
    <property type="molecule type" value="Genomic_DNA"/>
</dbReference>
<evidence type="ECO:0000313" key="2">
    <source>
        <dbReference type="EMBL" id="MFC4589671.1"/>
    </source>
</evidence>
<dbReference type="InterPro" id="IPR051397">
    <property type="entry name" value="Zn-ADH-like_protein"/>
</dbReference>
<proteinExistence type="predicted"/>
<name>A0ABV9EJ87_9ACTN</name>
<dbReference type="InterPro" id="IPR011032">
    <property type="entry name" value="GroES-like_sf"/>
</dbReference>
<sequence length="323" mass="33266">MRVAQVTRFGGPEVLQVREVPDPVAGAGQVVIDVSVADTLYVETQIRYGYFREYFSMEPPYVPGGGVGGQVLAVGEGVDAGWIGRSVVAGTGREGGYAEQAVVPVEALIPVPDGLRLPEATSLLHDGVTGLGVFDAAEVKPGEWVLVTAAAGGMGVLLVQLAHAAGAHVAAAARGERKLGLARELGADIAVDYTEPGWDQRVRAATGGAGLDVVLDGAGGQIGLDAFAMTAHGGRISAHGAPNGGFSPIDPAEAERRGVTVRGIQHLQFAPGEARRLAERAVAEVAASRIRPVIGQTFPLDRASDAHAAIESRDVIGKSLLLI</sequence>
<dbReference type="PANTHER" id="PTHR43677">
    <property type="entry name" value="SHORT-CHAIN DEHYDROGENASE/REDUCTASE"/>
    <property type="match status" value="1"/>
</dbReference>
<dbReference type="Gene3D" id="3.90.180.10">
    <property type="entry name" value="Medium-chain alcohol dehydrogenases, catalytic domain"/>
    <property type="match status" value="1"/>
</dbReference>
<dbReference type="InterPro" id="IPR036291">
    <property type="entry name" value="NAD(P)-bd_dom_sf"/>
</dbReference>
<evidence type="ECO:0000259" key="1">
    <source>
        <dbReference type="SMART" id="SM00829"/>
    </source>
</evidence>
<keyword evidence="3" id="KW-1185">Reference proteome</keyword>
<dbReference type="Proteomes" id="UP001595891">
    <property type="component" value="Unassembled WGS sequence"/>
</dbReference>
<dbReference type="SMART" id="SM00829">
    <property type="entry name" value="PKS_ER"/>
    <property type="match status" value="1"/>
</dbReference>
<evidence type="ECO:0000313" key="3">
    <source>
        <dbReference type="Proteomes" id="UP001595891"/>
    </source>
</evidence>
<dbReference type="InterPro" id="IPR013149">
    <property type="entry name" value="ADH-like_C"/>
</dbReference>
<comment type="caution">
    <text evidence="2">The sequence shown here is derived from an EMBL/GenBank/DDBJ whole genome shotgun (WGS) entry which is preliminary data.</text>
</comment>
<dbReference type="InterPro" id="IPR020843">
    <property type="entry name" value="ER"/>
</dbReference>
<dbReference type="SUPFAM" id="SSF51735">
    <property type="entry name" value="NAD(P)-binding Rossmann-fold domains"/>
    <property type="match status" value="1"/>
</dbReference>
<dbReference type="PANTHER" id="PTHR43677:SF4">
    <property type="entry name" value="QUINONE OXIDOREDUCTASE-LIKE PROTEIN 2"/>
    <property type="match status" value="1"/>
</dbReference>
<dbReference type="Gene3D" id="3.40.50.720">
    <property type="entry name" value="NAD(P)-binding Rossmann-like Domain"/>
    <property type="match status" value="1"/>
</dbReference>